<dbReference type="InterPro" id="IPR030931">
    <property type="entry name" value="Group_II_RT_mat"/>
</dbReference>
<name>A0ABQ7K2D6_9FUNG</name>
<evidence type="ECO:0000313" key="3">
    <source>
        <dbReference type="Proteomes" id="UP001194696"/>
    </source>
</evidence>
<dbReference type="InterPro" id="IPR051083">
    <property type="entry name" value="GrpII_Intron_Splice-Mob/Def"/>
</dbReference>
<evidence type="ECO:0000313" key="2">
    <source>
        <dbReference type="EMBL" id="KAG0289722.1"/>
    </source>
</evidence>
<evidence type="ECO:0000259" key="1">
    <source>
        <dbReference type="PROSITE" id="PS50878"/>
    </source>
</evidence>
<keyword evidence="3" id="KW-1185">Reference proteome</keyword>
<organism evidence="2 3">
    <name type="scientific">Linnemannia gamsii</name>
    <dbReference type="NCBI Taxonomy" id="64522"/>
    <lineage>
        <taxon>Eukaryota</taxon>
        <taxon>Fungi</taxon>
        <taxon>Fungi incertae sedis</taxon>
        <taxon>Mucoromycota</taxon>
        <taxon>Mortierellomycotina</taxon>
        <taxon>Mortierellomycetes</taxon>
        <taxon>Mortierellales</taxon>
        <taxon>Mortierellaceae</taxon>
        <taxon>Linnemannia</taxon>
    </lineage>
</organism>
<reference evidence="2 3" key="1">
    <citation type="journal article" date="2020" name="Fungal Divers.">
        <title>Resolving the Mortierellaceae phylogeny through synthesis of multi-gene phylogenetics and phylogenomics.</title>
        <authorList>
            <person name="Vandepol N."/>
            <person name="Liber J."/>
            <person name="Desiro A."/>
            <person name="Na H."/>
            <person name="Kennedy M."/>
            <person name="Barry K."/>
            <person name="Grigoriev I.V."/>
            <person name="Miller A.N."/>
            <person name="O'Donnell K."/>
            <person name="Stajich J.E."/>
            <person name="Bonito G."/>
        </authorList>
    </citation>
    <scope>NUCLEOTIDE SEQUENCE [LARGE SCALE GENOMIC DNA]</scope>
    <source>
        <strain evidence="2 3">AD045</strain>
    </source>
</reference>
<protein>
    <recommendedName>
        <fullName evidence="1">Reverse transcriptase domain-containing protein</fullName>
    </recommendedName>
</protein>
<accession>A0ABQ7K2D6</accession>
<dbReference type="Proteomes" id="UP001194696">
    <property type="component" value="Unassembled WGS sequence"/>
</dbReference>
<dbReference type="EMBL" id="JAAAIM010000331">
    <property type="protein sequence ID" value="KAG0289722.1"/>
    <property type="molecule type" value="Genomic_DNA"/>
</dbReference>
<dbReference type="InterPro" id="IPR000477">
    <property type="entry name" value="RT_dom"/>
</dbReference>
<dbReference type="PROSITE" id="PS50878">
    <property type="entry name" value="RT_POL"/>
    <property type="match status" value="1"/>
</dbReference>
<dbReference type="InterPro" id="IPR043502">
    <property type="entry name" value="DNA/RNA_pol_sf"/>
</dbReference>
<feature type="domain" description="Reverse transcriptase" evidence="1">
    <location>
        <begin position="53"/>
        <end position="292"/>
    </location>
</feature>
<dbReference type="SUPFAM" id="SSF56672">
    <property type="entry name" value="DNA/RNA polymerases"/>
    <property type="match status" value="1"/>
</dbReference>
<dbReference type="Gene3D" id="3.30.70.270">
    <property type="match status" value="1"/>
</dbReference>
<dbReference type="Pfam" id="PF00078">
    <property type="entry name" value="RVT_1"/>
    <property type="match status" value="1"/>
</dbReference>
<sequence length="563" mass="63502">MSDMTSTTKSYCIAKRVVWEAYQLVKANRGSAGVDDETIAMFEQNLSGNLYKLWNRMSSGSYFPPPVKQVEIPKAKGGTRKLGIPTVSDRIAQTVVKLMIEPTIDPVFHPDSYGYRPGKSAKQAIAVTRKRCWQYDWIAEFDIKAAFDQIDHTLLMKAVRSHVREDWILLYIERWLTAPFETTDGTLLPRARGVPQGGVVSPILMNLFMHYTFDRWMQRTYPQYPFARYADDAVVHCRNQRQAAFVMQSIASRLEECGLTMHPEKSKIVYCKDSSRTEAYPHVQFTFLGFTFMPRRAQGKQGRLFTSFLPGKSAALASNPSTRQKTIFYVTNGSIVYGAVPIDLRLMPRSVKSKSIASLQLPLVDMIQRKLIEERCSLSTFADRHQVSYSMLNSVVNSTRWVAHSDKDTVVRPLARLLGVPVVTIYIKAGLLTHQDFALEETLETRLSEAYDAMAGDQTLMAVLPASKEAFMQWPTEARSALALLYQTFTRKELLDMAAVEQTVVRESKVAGHAAAPTRARNQKSVDSAIDGKKLFESAGVKTVRTAVPLSIKDVTRWQKKPK</sequence>
<dbReference type="PANTHER" id="PTHR34047:SF3">
    <property type="entry name" value="BLR2052 PROTEIN"/>
    <property type="match status" value="1"/>
</dbReference>
<dbReference type="PANTHER" id="PTHR34047">
    <property type="entry name" value="NUCLEAR INTRON MATURASE 1, MITOCHONDRIAL-RELATED"/>
    <property type="match status" value="1"/>
</dbReference>
<proteinExistence type="predicted"/>
<dbReference type="CDD" id="cd01651">
    <property type="entry name" value="RT_G2_intron"/>
    <property type="match status" value="1"/>
</dbReference>
<gene>
    <name evidence="2" type="ORF">BGZ96_006787</name>
</gene>
<dbReference type="NCBIfam" id="TIGR04416">
    <property type="entry name" value="group_II_RT_mat"/>
    <property type="match status" value="1"/>
</dbReference>
<comment type="caution">
    <text evidence="2">The sequence shown here is derived from an EMBL/GenBank/DDBJ whole genome shotgun (WGS) entry which is preliminary data.</text>
</comment>
<dbReference type="InterPro" id="IPR043128">
    <property type="entry name" value="Rev_trsase/Diguanyl_cyclase"/>
</dbReference>